<feature type="compositionally biased region" description="Basic and acidic residues" evidence="1">
    <location>
        <begin position="23"/>
        <end position="33"/>
    </location>
</feature>
<proteinExistence type="predicted"/>
<organism evidence="2 3">
    <name type="scientific">Eruca vesicaria subsp. sativa</name>
    <name type="common">Garden rocket</name>
    <name type="synonym">Eruca sativa</name>
    <dbReference type="NCBI Taxonomy" id="29727"/>
    <lineage>
        <taxon>Eukaryota</taxon>
        <taxon>Viridiplantae</taxon>
        <taxon>Streptophyta</taxon>
        <taxon>Embryophyta</taxon>
        <taxon>Tracheophyta</taxon>
        <taxon>Spermatophyta</taxon>
        <taxon>Magnoliopsida</taxon>
        <taxon>eudicotyledons</taxon>
        <taxon>Gunneridae</taxon>
        <taxon>Pentapetalae</taxon>
        <taxon>rosids</taxon>
        <taxon>malvids</taxon>
        <taxon>Brassicales</taxon>
        <taxon>Brassicaceae</taxon>
        <taxon>Brassiceae</taxon>
        <taxon>Eruca</taxon>
    </lineage>
</organism>
<dbReference type="AlphaFoldDB" id="A0ABC8L0S0"/>
<reference evidence="2 3" key="1">
    <citation type="submission" date="2022-03" db="EMBL/GenBank/DDBJ databases">
        <authorList>
            <person name="Macdonald S."/>
            <person name="Ahmed S."/>
            <person name="Newling K."/>
        </authorList>
    </citation>
    <scope>NUCLEOTIDE SEQUENCE [LARGE SCALE GENOMIC DNA]</scope>
</reference>
<dbReference type="Proteomes" id="UP001642260">
    <property type="component" value="Unassembled WGS sequence"/>
</dbReference>
<evidence type="ECO:0000313" key="3">
    <source>
        <dbReference type="Proteomes" id="UP001642260"/>
    </source>
</evidence>
<comment type="caution">
    <text evidence="2">The sequence shown here is derived from an EMBL/GenBank/DDBJ whole genome shotgun (WGS) entry which is preliminary data.</text>
</comment>
<gene>
    <name evidence="2" type="ORF">ERUC_LOCUS28898</name>
</gene>
<evidence type="ECO:0000313" key="2">
    <source>
        <dbReference type="EMBL" id="CAH8363142.1"/>
    </source>
</evidence>
<protein>
    <submittedName>
        <fullName evidence="2">Uncharacterized protein</fullName>
    </submittedName>
</protein>
<feature type="region of interest" description="Disordered" evidence="1">
    <location>
        <begin position="1"/>
        <end position="44"/>
    </location>
</feature>
<evidence type="ECO:0000256" key="1">
    <source>
        <dbReference type="SAM" id="MobiDB-lite"/>
    </source>
</evidence>
<name>A0ABC8L0S0_ERUVS</name>
<accession>A0ABC8L0S0</accession>
<sequence>MESPKLARRRIGDKHPFSTGDSSIERSIGEPRSHPSQHIIHSEIPSVTTEASFFSCQRYCHRRASSPQLKKPPLPGIDSWTYKPPFPRRNPLHNRVFTPDTEPPRAVDTGPELRQGDT</sequence>
<feature type="region of interest" description="Disordered" evidence="1">
    <location>
        <begin position="62"/>
        <end position="118"/>
    </location>
</feature>
<keyword evidence="3" id="KW-1185">Reference proteome</keyword>
<dbReference type="EMBL" id="CAKOAT010352931">
    <property type="protein sequence ID" value="CAH8363142.1"/>
    <property type="molecule type" value="Genomic_DNA"/>
</dbReference>
<feature type="compositionally biased region" description="Basic residues" evidence="1">
    <location>
        <begin position="1"/>
        <end position="12"/>
    </location>
</feature>